<protein>
    <submittedName>
        <fullName evidence="1">Uncharacterized protein</fullName>
    </submittedName>
</protein>
<proteinExistence type="predicted"/>
<sequence length="127" mass="14231">MSILCSAASVPSRSFVLSSPHWNLSKQIPTNLFTPDCGMSVAALFRCTLYPEVLQSRNLETSIPRDNRPSSEQHVAHAARRFRNSNTRFISSATALCQCLVFLKHVLVFARKMEGSNEFPPHHFANV</sequence>
<organism evidence="1 2">
    <name type="scientific">Macroventuria anomochaeta</name>
    <dbReference type="NCBI Taxonomy" id="301207"/>
    <lineage>
        <taxon>Eukaryota</taxon>
        <taxon>Fungi</taxon>
        <taxon>Dikarya</taxon>
        <taxon>Ascomycota</taxon>
        <taxon>Pezizomycotina</taxon>
        <taxon>Dothideomycetes</taxon>
        <taxon>Pleosporomycetidae</taxon>
        <taxon>Pleosporales</taxon>
        <taxon>Pleosporineae</taxon>
        <taxon>Didymellaceae</taxon>
        <taxon>Macroventuria</taxon>
    </lineage>
</organism>
<comment type="caution">
    <text evidence="1">The sequence shown here is derived from an EMBL/GenBank/DDBJ whole genome shotgun (WGS) entry which is preliminary data.</text>
</comment>
<dbReference type="EMBL" id="MU006707">
    <property type="protein sequence ID" value="KAF2630237.1"/>
    <property type="molecule type" value="Genomic_DNA"/>
</dbReference>
<accession>A0ACB6S9N5</accession>
<keyword evidence="2" id="KW-1185">Reference proteome</keyword>
<reference evidence="1" key="1">
    <citation type="journal article" date="2020" name="Stud. Mycol.">
        <title>101 Dothideomycetes genomes: a test case for predicting lifestyles and emergence of pathogens.</title>
        <authorList>
            <person name="Haridas S."/>
            <person name="Albert R."/>
            <person name="Binder M."/>
            <person name="Bloem J."/>
            <person name="Labutti K."/>
            <person name="Salamov A."/>
            <person name="Andreopoulos B."/>
            <person name="Baker S."/>
            <person name="Barry K."/>
            <person name="Bills G."/>
            <person name="Bluhm B."/>
            <person name="Cannon C."/>
            <person name="Castanera R."/>
            <person name="Culley D."/>
            <person name="Daum C."/>
            <person name="Ezra D."/>
            <person name="Gonzalez J."/>
            <person name="Henrissat B."/>
            <person name="Kuo A."/>
            <person name="Liang C."/>
            <person name="Lipzen A."/>
            <person name="Lutzoni F."/>
            <person name="Magnuson J."/>
            <person name="Mondo S."/>
            <person name="Nolan M."/>
            <person name="Ohm R."/>
            <person name="Pangilinan J."/>
            <person name="Park H.-J."/>
            <person name="Ramirez L."/>
            <person name="Alfaro M."/>
            <person name="Sun H."/>
            <person name="Tritt A."/>
            <person name="Yoshinaga Y."/>
            <person name="Zwiers L.-H."/>
            <person name="Turgeon B."/>
            <person name="Goodwin S."/>
            <person name="Spatafora J."/>
            <person name="Crous P."/>
            <person name="Grigoriev I."/>
        </authorList>
    </citation>
    <scope>NUCLEOTIDE SEQUENCE</scope>
    <source>
        <strain evidence="1">CBS 525.71</strain>
    </source>
</reference>
<name>A0ACB6S9N5_9PLEO</name>
<evidence type="ECO:0000313" key="2">
    <source>
        <dbReference type="Proteomes" id="UP000799754"/>
    </source>
</evidence>
<evidence type="ECO:0000313" key="1">
    <source>
        <dbReference type="EMBL" id="KAF2630237.1"/>
    </source>
</evidence>
<dbReference type="Proteomes" id="UP000799754">
    <property type="component" value="Unassembled WGS sequence"/>
</dbReference>
<gene>
    <name evidence="1" type="ORF">BU25DRAFT_254745</name>
</gene>